<dbReference type="EMBL" id="WRXO01000003">
    <property type="protein sequence ID" value="MVT41838.1"/>
    <property type="molecule type" value="Genomic_DNA"/>
</dbReference>
<dbReference type="Gene3D" id="1.10.10.10">
    <property type="entry name" value="Winged helix-like DNA-binding domain superfamily/Winged helix DNA-binding domain"/>
    <property type="match status" value="1"/>
</dbReference>
<keyword evidence="4" id="KW-1185">Reference proteome</keyword>
<organism evidence="3 4">
    <name type="scientific">Chitinophaga oryziterrae</name>
    <dbReference type="NCBI Taxonomy" id="1031224"/>
    <lineage>
        <taxon>Bacteria</taxon>
        <taxon>Pseudomonadati</taxon>
        <taxon>Bacteroidota</taxon>
        <taxon>Chitinophagia</taxon>
        <taxon>Chitinophagales</taxon>
        <taxon>Chitinophagaceae</taxon>
        <taxon>Chitinophaga</taxon>
    </lineage>
</organism>
<reference evidence="3 4" key="1">
    <citation type="submission" date="2019-12" db="EMBL/GenBank/DDBJ databases">
        <title>The draft genomic sequence of strain Chitinophaga oryziterrae JCM 16595.</title>
        <authorList>
            <person name="Zhang X."/>
        </authorList>
    </citation>
    <scope>NUCLEOTIDE SEQUENCE [LARGE SCALE GENOMIC DNA]</scope>
    <source>
        <strain evidence="3 4">JCM 16595</strain>
    </source>
</reference>
<protein>
    <recommendedName>
        <fullName evidence="2">RNA polymerase sigma-70 region 4 domain-containing protein</fullName>
    </recommendedName>
</protein>
<dbReference type="Pfam" id="PF04545">
    <property type="entry name" value="Sigma70_r4"/>
    <property type="match status" value="1"/>
</dbReference>
<proteinExistence type="predicted"/>
<dbReference type="GO" id="GO:0006352">
    <property type="term" value="P:DNA-templated transcription initiation"/>
    <property type="evidence" value="ECO:0007669"/>
    <property type="project" value="InterPro"/>
</dbReference>
<evidence type="ECO:0000256" key="1">
    <source>
        <dbReference type="SAM" id="Phobius"/>
    </source>
</evidence>
<dbReference type="SUPFAM" id="SSF88659">
    <property type="entry name" value="Sigma3 and sigma4 domains of RNA polymerase sigma factors"/>
    <property type="match status" value="1"/>
</dbReference>
<keyword evidence="1" id="KW-1133">Transmembrane helix</keyword>
<comment type="caution">
    <text evidence="3">The sequence shown here is derived from an EMBL/GenBank/DDBJ whole genome shotgun (WGS) entry which is preliminary data.</text>
</comment>
<feature type="transmembrane region" description="Helical" evidence="1">
    <location>
        <begin position="39"/>
        <end position="59"/>
    </location>
</feature>
<dbReference type="InterPro" id="IPR007630">
    <property type="entry name" value="RNA_pol_sigma70_r4"/>
</dbReference>
<accession>A0A6N8JBL4</accession>
<gene>
    <name evidence="3" type="ORF">GO495_14705</name>
</gene>
<evidence type="ECO:0000313" key="3">
    <source>
        <dbReference type="EMBL" id="MVT41838.1"/>
    </source>
</evidence>
<evidence type="ECO:0000259" key="2">
    <source>
        <dbReference type="Pfam" id="PF04545"/>
    </source>
</evidence>
<dbReference type="Proteomes" id="UP000468388">
    <property type="component" value="Unassembled WGS sequence"/>
</dbReference>
<dbReference type="GO" id="GO:0003700">
    <property type="term" value="F:DNA-binding transcription factor activity"/>
    <property type="evidence" value="ECO:0007669"/>
    <property type="project" value="InterPro"/>
</dbReference>
<dbReference type="InterPro" id="IPR013324">
    <property type="entry name" value="RNA_pol_sigma_r3/r4-like"/>
</dbReference>
<name>A0A6N8JBL4_9BACT</name>
<feature type="domain" description="RNA polymerase sigma-70 region 4" evidence="2">
    <location>
        <begin position="2"/>
        <end position="41"/>
    </location>
</feature>
<dbReference type="AlphaFoldDB" id="A0A6N8JBL4"/>
<keyword evidence="1" id="KW-0472">Membrane</keyword>
<evidence type="ECO:0000313" key="4">
    <source>
        <dbReference type="Proteomes" id="UP000468388"/>
    </source>
</evidence>
<dbReference type="InterPro" id="IPR036388">
    <property type="entry name" value="WH-like_DNA-bd_sf"/>
</dbReference>
<sequence length="64" mass="7496">MRAVFELGRKAYLNHKEIAEKANISEETVKRQISYSIKILRSILTVHLFLYPMSAVLMLNKIFK</sequence>
<keyword evidence="1" id="KW-0812">Transmembrane</keyword>
<dbReference type="OrthoDB" id="659569at2"/>